<dbReference type="EMBL" id="JBBHLL010000001">
    <property type="protein sequence ID" value="KAK7835911.1"/>
    <property type="molecule type" value="Genomic_DNA"/>
</dbReference>
<dbReference type="AlphaFoldDB" id="A0AAW0KDM2"/>
<dbReference type="SUPFAM" id="SSF81518">
    <property type="entry name" value="Subunit XI (6.4 kDa protein) of cytochrome bc1 complex (Ubiquinol-cytochrome c reductase)"/>
    <property type="match status" value="1"/>
</dbReference>
<dbReference type="InterPro" id="IPR029027">
    <property type="entry name" value="Single_a-helix_sf"/>
</dbReference>
<protein>
    <submittedName>
        <fullName evidence="1">Uncharacterized protein</fullName>
    </submittedName>
</protein>
<gene>
    <name evidence="1" type="ORF">U0070_004002</name>
</gene>
<dbReference type="Pfam" id="PF08997">
    <property type="entry name" value="UCR_6-4kD"/>
    <property type="match status" value="1"/>
</dbReference>
<dbReference type="Proteomes" id="UP001488838">
    <property type="component" value="Unassembled WGS sequence"/>
</dbReference>
<dbReference type="Gene3D" id="1.20.5.220">
    <property type="match status" value="1"/>
</dbReference>
<name>A0AAW0KDM2_MYOGA</name>
<keyword evidence="2" id="KW-1185">Reference proteome</keyword>
<dbReference type="GO" id="GO:0006122">
    <property type="term" value="P:mitochondrial electron transport, ubiquinol to cytochrome c"/>
    <property type="evidence" value="ECO:0007669"/>
    <property type="project" value="InterPro"/>
</dbReference>
<comment type="caution">
    <text evidence="1">The sequence shown here is derived from an EMBL/GenBank/DDBJ whole genome shotgun (WGS) entry which is preliminary data.</text>
</comment>
<evidence type="ECO:0000313" key="1">
    <source>
        <dbReference type="EMBL" id="KAK7835911.1"/>
    </source>
</evidence>
<dbReference type="InterPro" id="IPR015089">
    <property type="entry name" value="UQCR"/>
</dbReference>
<sequence>MHTPQLFLKSGSQNSRLHLSRCKDSSQAPLHSVHCRLLRSAPSTLQDSADSSALYCRMLTCLHIANGSFAFCEGQEEDDQSDPEDSDLVTMLSRFLGPCYCESPRNWTPAAMEGPVDTMGMLGVMDWQLILVWEPDDKKQR</sequence>
<proteinExistence type="predicted"/>
<organism evidence="1 2">
    <name type="scientific">Myodes glareolus</name>
    <name type="common">Bank vole</name>
    <name type="synonym">Clethrionomys glareolus</name>
    <dbReference type="NCBI Taxonomy" id="447135"/>
    <lineage>
        <taxon>Eukaryota</taxon>
        <taxon>Metazoa</taxon>
        <taxon>Chordata</taxon>
        <taxon>Craniata</taxon>
        <taxon>Vertebrata</taxon>
        <taxon>Euteleostomi</taxon>
        <taxon>Mammalia</taxon>
        <taxon>Eutheria</taxon>
        <taxon>Euarchontoglires</taxon>
        <taxon>Glires</taxon>
        <taxon>Rodentia</taxon>
        <taxon>Myomorpha</taxon>
        <taxon>Muroidea</taxon>
        <taxon>Cricetidae</taxon>
        <taxon>Arvicolinae</taxon>
        <taxon>Myodes</taxon>
    </lineage>
</organism>
<evidence type="ECO:0000313" key="2">
    <source>
        <dbReference type="Proteomes" id="UP001488838"/>
    </source>
</evidence>
<dbReference type="GO" id="GO:0005739">
    <property type="term" value="C:mitochondrion"/>
    <property type="evidence" value="ECO:0007669"/>
    <property type="project" value="GOC"/>
</dbReference>
<reference evidence="1 2" key="1">
    <citation type="journal article" date="2023" name="bioRxiv">
        <title>Conserved and derived expression patterns and positive selection on dental genes reveal complex evolutionary context of ever-growing rodent molars.</title>
        <authorList>
            <person name="Calamari Z.T."/>
            <person name="Song A."/>
            <person name="Cohen E."/>
            <person name="Akter M."/>
            <person name="Roy R.D."/>
            <person name="Hallikas O."/>
            <person name="Christensen M.M."/>
            <person name="Li P."/>
            <person name="Marangoni P."/>
            <person name="Jernvall J."/>
            <person name="Klein O.D."/>
        </authorList>
    </citation>
    <scope>NUCLEOTIDE SEQUENCE [LARGE SCALE GENOMIC DNA]</scope>
    <source>
        <strain evidence="1">V071</strain>
    </source>
</reference>
<accession>A0AAW0KDM2</accession>